<name>I7A6S5_MELRP</name>
<dbReference type="Gene3D" id="2.160.20.10">
    <property type="entry name" value="Single-stranded right-handed beta-helix, Pectin lyase-like"/>
    <property type="match status" value="1"/>
</dbReference>
<dbReference type="SMART" id="SM00710">
    <property type="entry name" value="PbH1"/>
    <property type="match status" value="6"/>
</dbReference>
<evidence type="ECO:0000256" key="1">
    <source>
        <dbReference type="ARBA" id="ARBA00008834"/>
    </source>
</evidence>
<dbReference type="PROSITE" id="PS00502">
    <property type="entry name" value="POLYGALACTURONASE"/>
    <property type="match status" value="1"/>
</dbReference>
<evidence type="ECO:0000256" key="4">
    <source>
        <dbReference type="RuleBase" id="RU361169"/>
    </source>
</evidence>
<keyword evidence="3 4" id="KW-0326">Glycosidase</keyword>
<dbReference type="GO" id="GO:0005975">
    <property type="term" value="P:carbohydrate metabolic process"/>
    <property type="evidence" value="ECO:0007669"/>
    <property type="project" value="InterPro"/>
</dbReference>
<keyword evidence="6" id="KW-1185">Reference proteome</keyword>
<dbReference type="GO" id="GO:0004650">
    <property type="term" value="F:polygalacturonase activity"/>
    <property type="evidence" value="ECO:0007669"/>
    <property type="project" value="InterPro"/>
</dbReference>
<dbReference type="PATRIC" id="fig|1191523.3.peg.2481"/>
<dbReference type="SUPFAM" id="SSF51126">
    <property type="entry name" value="Pectin lyase-like"/>
    <property type="match status" value="1"/>
</dbReference>
<evidence type="ECO:0000256" key="2">
    <source>
        <dbReference type="ARBA" id="ARBA00022801"/>
    </source>
</evidence>
<dbReference type="InterPro" id="IPR000743">
    <property type="entry name" value="Glyco_hydro_28"/>
</dbReference>
<evidence type="ECO:0000313" key="5">
    <source>
        <dbReference type="EMBL" id="AFN75581.1"/>
    </source>
</evidence>
<dbReference type="PANTHER" id="PTHR31339">
    <property type="entry name" value="PECTIN LYASE-RELATED"/>
    <property type="match status" value="1"/>
</dbReference>
<dbReference type="KEGG" id="mro:MROS_2351"/>
<reference evidence="5 6" key="1">
    <citation type="journal article" date="2013" name="PLoS ONE">
        <title>Genomic analysis of Melioribacter roseus, facultatively anaerobic organotrophic bacterium representing a novel deep lineage within Bacteriodetes/Chlorobi group.</title>
        <authorList>
            <person name="Kadnikov V.V."/>
            <person name="Mardanov A.V."/>
            <person name="Podosokorskaya O.A."/>
            <person name="Gavrilov S.N."/>
            <person name="Kublanov I.V."/>
            <person name="Beletsky A.V."/>
            <person name="Bonch-Osmolovskaya E.A."/>
            <person name="Ravin N.V."/>
        </authorList>
    </citation>
    <scope>NUCLEOTIDE SEQUENCE [LARGE SCALE GENOMIC DNA]</scope>
    <source>
        <strain evidence="6">JCM 17771 / P3M-2</strain>
    </source>
</reference>
<dbReference type="STRING" id="1191523.MROS_2351"/>
<dbReference type="InterPro" id="IPR051801">
    <property type="entry name" value="GH28_Enzymes"/>
</dbReference>
<dbReference type="PANTHER" id="PTHR31339:SF9">
    <property type="entry name" value="PLASMIN AND FIBRONECTIN-BINDING PROTEIN A"/>
    <property type="match status" value="1"/>
</dbReference>
<dbReference type="eggNOG" id="COG5434">
    <property type="taxonomic scope" value="Bacteria"/>
</dbReference>
<dbReference type="InterPro" id="IPR006626">
    <property type="entry name" value="PbH1"/>
</dbReference>
<dbReference type="AlphaFoldDB" id="I7A6S5"/>
<keyword evidence="2 4" id="KW-0378">Hydrolase</keyword>
<protein>
    <submittedName>
        <fullName evidence="5">Exo-poly-alpha-D-galacturonosidase</fullName>
    </submittedName>
</protein>
<evidence type="ECO:0000313" key="6">
    <source>
        <dbReference type="Proteomes" id="UP000009011"/>
    </source>
</evidence>
<accession>I7A6S5</accession>
<comment type="similarity">
    <text evidence="1 4">Belongs to the glycosyl hydrolase 28 family.</text>
</comment>
<dbReference type="HOGENOM" id="CLU_016031_8_3_10"/>
<sequence>MTKNTDAINKAIAACSENGGGKVIVPAGIWLTGPIEMKSNVNLFLEKGAMIQFTKNFDDYPLVLTTYEGTEQYRCQSPISGWNLENIAITGYGVIDGGGDAWRYVKKSKLTESQWKKLVSSGGVVDKKNQWWPSEQAMNGQRILDSLLEANGELTKEDYRKVRDYLRPVMVNLVKCKNILLEGVTFQNSPAWNIHPLMSENIILKNVTVRNPWYSQNGDGIDVESCKNVVIYDCKFDVGDDAICMKSGKNEFGRKRGIPTENVIIADCIVYHGHGGFTIGSEMSGGVRNIKVTNCNFIGTDIGLRFKSTRGRGGVVENIYIDNIYMKDIPTEALSFNMYYGGQAPTEDIPLAEKLKNRKVLNVDETTPQFRNIFLNDIYCIGAEDAVIIQGLPEMKIKNIVLNNVVMTSKRGVSIFDADGVELKNTKIISREPVIRIFQSKNISIENFDTDLSLDQIIKLEGNETGNIILKGKNAELFMKKSKCEGVSENVINVE</sequence>
<dbReference type="EMBL" id="CP003557">
    <property type="protein sequence ID" value="AFN75581.1"/>
    <property type="molecule type" value="Genomic_DNA"/>
</dbReference>
<gene>
    <name evidence="5" type="ordered locus">MROS_2351</name>
</gene>
<proteinExistence type="inferred from homology"/>
<dbReference type="Proteomes" id="UP000009011">
    <property type="component" value="Chromosome"/>
</dbReference>
<dbReference type="Pfam" id="PF00295">
    <property type="entry name" value="Glyco_hydro_28"/>
    <property type="match status" value="1"/>
</dbReference>
<organism evidence="5 6">
    <name type="scientific">Melioribacter roseus (strain DSM 23840 / JCM 17771 / VKM B-2668 / P3M-2)</name>
    <dbReference type="NCBI Taxonomy" id="1191523"/>
    <lineage>
        <taxon>Bacteria</taxon>
        <taxon>Pseudomonadati</taxon>
        <taxon>Ignavibacteriota</taxon>
        <taxon>Ignavibacteria</taxon>
        <taxon>Ignavibacteriales</taxon>
        <taxon>Melioribacteraceae</taxon>
        <taxon>Melioribacter</taxon>
    </lineage>
</organism>
<dbReference type="InterPro" id="IPR012334">
    <property type="entry name" value="Pectin_lyas_fold"/>
</dbReference>
<dbReference type="InterPro" id="IPR011050">
    <property type="entry name" value="Pectin_lyase_fold/virulence"/>
</dbReference>
<evidence type="ECO:0000256" key="3">
    <source>
        <dbReference type="ARBA" id="ARBA00023295"/>
    </source>
</evidence>